<evidence type="ECO:0000313" key="3">
    <source>
        <dbReference type="Proteomes" id="UP000018144"/>
    </source>
</evidence>
<dbReference type="Pfam" id="PF09056">
    <property type="entry name" value="Phospholip_A2_3"/>
    <property type="match status" value="1"/>
</dbReference>
<dbReference type="SUPFAM" id="SSF48619">
    <property type="entry name" value="Phospholipase A2, PLA2"/>
    <property type="match status" value="1"/>
</dbReference>
<dbReference type="GO" id="GO:0004623">
    <property type="term" value="F:phospholipase A2 activity"/>
    <property type="evidence" value="ECO:0007669"/>
    <property type="project" value="InterPro"/>
</dbReference>
<sequence>MKFTTILVVSLTTLASALPVADIAIPRGNVPDTVELGVDEFNNWGIDHRGKVPDVTNLATDIVPESAVAKDNIIARGIAWLTKRETDPEATDRLLFSTSISNFLYAKSIKNPGSLDWTDDGCSNSPDAPAGYNFLPSCQRHDFGYRNYKKQGRFTDANRLRIDNNFKSDLYNQCATYNAASEVACKGFANTYYEAVRAFGGL</sequence>
<dbReference type="EMBL" id="HF935638">
    <property type="protein sequence ID" value="CCX11717.1"/>
    <property type="molecule type" value="Genomic_DNA"/>
</dbReference>
<feature type="chain" id="PRO_5004651939" evidence="1">
    <location>
        <begin position="18"/>
        <end position="202"/>
    </location>
</feature>
<dbReference type="GO" id="GO:0050482">
    <property type="term" value="P:arachidonate secretion"/>
    <property type="evidence" value="ECO:0007669"/>
    <property type="project" value="InterPro"/>
</dbReference>
<dbReference type="InterPro" id="IPR015141">
    <property type="entry name" value="PLipase_A2_prok/fun"/>
</dbReference>
<evidence type="ECO:0000256" key="1">
    <source>
        <dbReference type="SAM" id="SignalP"/>
    </source>
</evidence>
<keyword evidence="3" id="KW-1185">Reference proteome</keyword>
<dbReference type="PANTHER" id="PTHR40787">
    <property type="entry name" value="SECRETED PROTEIN"/>
    <property type="match status" value="1"/>
</dbReference>
<dbReference type="InterPro" id="IPR036444">
    <property type="entry name" value="PLipase_A2_dom_sf"/>
</dbReference>
<proteinExistence type="predicted"/>
<dbReference type="Proteomes" id="UP000018144">
    <property type="component" value="Unassembled WGS sequence"/>
</dbReference>
<dbReference type="OMA" id="CKGFANT"/>
<dbReference type="PANTHER" id="PTHR40787:SF3">
    <property type="entry name" value="PROTEIN TRANSPORT PROTEIN SEC39"/>
    <property type="match status" value="1"/>
</dbReference>
<reference evidence="2 3" key="1">
    <citation type="journal article" date="2013" name="PLoS Genet.">
        <title>The genome and development-dependent transcriptomes of Pyronema confluens: a window into fungal evolution.</title>
        <authorList>
            <person name="Traeger S."/>
            <person name="Altegoer F."/>
            <person name="Freitag M."/>
            <person name="Gabaldon T."/>
            <person name="Kempken F."/>
            <person name="Kumar A."/>
            <person name="Marcet-Houben M."/>
            <person name="Poggeler S."/>
            <person name="Stajich J.E."/>
            <person name="Nowrousian M."/>
        </authorList>
    </citation>
    <scope>NUCLEOTIDE SEQUENCE [LARGE SCALE GENOMIC DNA]</scope>
    <source>
        <strain evidence="3">CBS 100304</strain>
        <tissue evidence="2">Vegetative mycelium</tissue>
    </source>
</reference>
<name>U4L5Y3_PYROM</name>
<dbReference type="GO" id="GO:0006644">
    <property type="term" value="P:phospholipid metabolic process"/>
    <property type="evidence" value="ECO:0007669"/>
    <property type="project" value="InterPro"/>
</dbReference>
<dbReference type="eggNOG" id="ENOG502S8PP">
    <property type="taxonomic scope" value="Eukaryota"/>
</dbReference>
<feature type="signal peptide" evidence="1">
    <location>
        <begin position="1"/>
        <end position="17"/>
    </location>
</feature>
<organism evidence="2 3">
    <name type="scientific">Pyronema omphalodes (strain CBS 100304)</name>
    <name type="common">Pyronema confluens</name>
    <dbReference type="NCBI Taxonomy" id="1076935"/>
    <lineage>
        <taxon>Eukaryota</taxon>
        <taxon>Fungi</taxon>
        <taxon>Dikarya</taxon>
        <taxon>Ascomycota</taxon>
        <taxon>Pezizomycotina</taxon>
        <taxon>Pezizomycetes</taxon>
        <taxon>Pezizales</taxon>
        <taxon>Pyronemataceae</taxon>
        <taxon>Pyronema</taxon>
    </lineage>
</organism>
<dbReference type="OrthoDB" id="5120271at2759"/>
<dbReference type="Gene3D" id="1.20.90.10">
    <property type="entry name" value="Phospholipase A2 domain"/>
    <property type="match status" value="1"/>
</dbReference>
<keyword evidence="1" id="KW-0732">Signal</keyword>
<evidence type="ECO:0000313" key="2">
    <source>
        <dbReference type="EMBL" id="CCX11717.1"/>
    </source>
</evidence>
<protein>
    <submittedName>
        <fullName evidence="2">Similar to phospholipase A2 group XIII [Tuber borchii] acc. no. AAF80454</fullName>
    </submittedName>
</protein>
<gene>
    <name evidence="2" type="ORF">PCON_11311</name>
</gene>
<dbReference type="AlphaFoldDB" id="U4L5Y3"/>
<accession>U4L5Y3</accession>